<dbReference type="GO" id="GO:0030791">
    <property type="term" value="F:arsenite methyltransferase activity"/>
    <property type="evidence" value="ECO:0007669"/>
    <property type="project" value="UniProtKB-EC"/>
</dbReference>
<evidence type="ECO:0000256" key="8">
    <source>
        <dbReference type="ARBA" id="ARBA00048428"/>
    </source>
</evidence>
<comment type="catalytic activity">
    <reaction evidence="6">
        <text>arsenic triglutathione + [thioredoxin]-dithiol + S-adenosyl-L-methionine + 2 H2O = methylarsonous acid + [thioredoxin]-disulfide + 3 glutathione + S-adenosyl-L-homocysteine + H(+)</text>
        <dbReference type="Rhea" id="RHEA:69460"/>
        <dbReference type="Rhea" id="RHEA-COMP:10698"/>
        <dbReference type="Rhea" id="RHEA-COMP:10700"/>
        <dbReference type="ChEBI" id="CHEBI:15377"/>
        <dbReference type="ChEBI" id="CHEBI:15378"/>
        <dbReference type="ChEBI" id="CHEBI:17826"/>
        <dbReference type="ChEBI" id="CHEBI:29950"/>
        <dbReference type="ChEBI" id="CHEBI:50058"/>
        <dbReference type="ChEBI" id="CHEBI:57856"/>
        <dbReference type="ChEBI" id="CHEBI:57925"/>
        <dbReference type="ChEBI" id="CHEBI:59789"/>
        <dbReference type="ChEBI" id="CHEBI:183640"/>
        <dbReference type="EC" id="2.1.1.137"/>
    </reaction>
</comment>
<evidence type="ECO:0000259" key="9">
    <source>
        <dbReference type="Pfam" id="PF13847"/>
    </source>
</evidence>
<comment type="similarity">
    <text evidence="3">Belongs to the methyltransferase superfamily. Arsenite methyltransferase family.</text>
</comment>
<comment type="caution">
    <text evidence="10">The sequence shown here is derived from an EMBL/GenBank/DDBJ whole genome shotgun (WGS) entry which is preliminary data.</text>
</comment>
<dbReference type="InterPro" id="IPR026669">
    <property type="entry name" value="Arsenite_MeTrfase-like"/>
</dbReference>
<sequence>MDSSEIYSQVREHYSSASRSTSVKYGETVAKSFGYSADELSAIPSDANLGLSCGNPLAIASLKEGETVIDLGSGAGFDIFLASPKVGLSGRAIGIDMNDDMLARANQILATSPSPTKSNITFLRANIAAALPLPSDTVDCAISNCVINLVPAADKPAVFTELLRVLKPGGGRVAVSDILAKKPLPEDLKRDMALYVGCIAGASEVGEYEAWLRGAGFDDVMIVDTGADLNVYLETAEDGEKKGGCCDPAPAGSTECCVPKATVAGKMDQKKGDCCEPAPAGSAECCVPKATVAGKMDLNEFVGSYKIFAVKK</sequence>
<dbReference type="SUPFAM" id="SSF53335">
    <property type="entry name" value="S-adenosyl-L-methionine-dependent methyltransferases"/>
    <property type="match status" value="1"/>
</dbReference>
<name>A0AAN6PT93_9PEZI</name>
<dbReference type="CDD" id="cd02440">
    <property type="entry name" value="AdoMet_MTases"/>
    <property type="match status" value="1"/>
</dbReference>
<dbReference type="EMBL" id="MU863677">
    <property type="protein sequence ID" value="KAK4097353.1"/>
    <property type="molecule type" value="Genomic_DNA"/>
</dbReference>
<dbReference type="EC" id="2.1.1.137" evidence="4"/>
<protein>
    <recommendedName>
        <fullName evidence="5">Arsenite methyltransferase</fullName>
        <ecNumber evidence="4">2.1.1.137</ecNumber>
    </recommendedName>
</protein>
<comment type="catalytic activity">
    <reaction evidence="7">
        <text>arsenic triglutathione + 2 [thioredoxin]-dithiol + 2 S-adenosyl-L-methionine + H2O = dimethylarsinous acid + 2 [thioredoxin]-disulfide + 3 glutathione + 2 S-adenosyl-L-homocysteine + 2 H(+)</text>
        <dbReference type="Rhea" id="RHEA:69464"/>
        <dbReference type="Rhea" id="RHEA-COMP:10698"/>
        <dbReference type="Rhea" id="RHEA-COMP:10700"/>
        <dbReference type="ChEBI" id="CHEBI:15377"/>
        <dbReference type="ChEBI" id="CHEBI:15378"/>
        <dbReference type="ChEBI" id="CHEBI:23808"/>
        <dbReference type="ChEBI" id="CHEBI:29950"/>
        <dbReference type="ChEBI" id="CHEBI:50058"/>
        <dbReference type="ChEBI" id="CHEBI:57856"/>
        <dbReference type="ChEBI" id="CHEBI:57925"/>
        <dbReference type="ChEBI" id="CHEBI:59789"/>
        <dbReference type="ChEBI" id="CHEBI:183640"/>
        <dbReference type="EC" id="2.1.1.137"/>
    </reaction>
</comment>
<gene>
    <name evidence="10" type="ORF">N658DRAFT_479086</name>
</gene>
<reference evidence="10" key="1">
    <citation type="journal article" date="2023" name="Mol. Phylogenet. Evol.">
        <title>Genome-scale phylogeny and comparative genomics of the fungal order Sordariales.</title>
        <authorList>
            <person name="Hensen N."/>
            <person name="Bonometti L."/>
            <person name="Westerberg I."/>
            <person name="Brannstrom I.O."/>
            <person name="Guillou S."/>
            <person name="Cros-Aarteil S."/>
            <person name="Calhoun S."/>
            <person name="Haridas S."/>
            <person name="Kuo A."/>
            <person name="Mondo S."/>
            <person name="Pangilinan J."/>
            <person name="Riley R."/>
            <person name="LaButti K."/>
            <person name="Andreopoulos B."/>
            <person name="Lipzen A."/>
            <person name="Chen C."/>
            <person name="Yan M."/>
            <person name="Daum C."/>
            <person name="Ng V."/>
            <person name="Clum A."/>
            <person name="Steindorff A."/>
            <person name="Ohm R.A."/>
            <person name="Martin F."/>
            <person name="Silar P."/>
            <person name="Natvig D.O."/>
            <person name="Lalanne C."/>
            <person name="Gautier V."/>
            <person name="Ament-Velasquez S.L."/>
            <person name="Kruys A."/>
            <person name="Hutchinson M.I."/>
            <person name="Powell A.J."/>
            <person name="Barry K."/>
            <person name="Miller A.N."/>
            <person name="Grigoriev I.V."/>
            <person name="Debuchy R."/>
            <person name="Gladieux P."/>
            <person name="Hiltunen Thoren M."/>
            <person name="Johannesson H."/>
        </authorList>
    </citation>
    <scope>NUCLEOTIDE SEQUENCE</scope>
    <source>
        <strain evidence="10">CBS 757.83</strain>
    </source>
</reference>
<dbReference type="InterPro" id="IPR025714">
    <property type="entry name" value="Methyltranfer_dom"/>
</dbReference>
<evidence type="ECO:0000256" key="4">
    <source>
        <dbReference type="ARBA" id="ARBA00034521"/>
    </source>
</evidence>
<dbReference type="Gene3D" id="3.40.50.150">
    <property type="entry name" value="Vaccinia Virus protein VP39"/>
    <property type="match status" value="1"/>
</dbReference>
<keyword evidence="1" id="KW-0808">Transferase</keyword>
<keyword evidence="2" id="KW-0949">S-adenosyl-L-methionine</keyword>
<evidence type="ECO:0000256" key="3">
    <source>
        <dbReference type="ARBA" id="ARBA00034487"/>
    </source>
</evidence>
<dbReference type="Pfam" id="PF13847">
    <property type="entry name" value="Methyltransf_31"/>
    <property type="match status" value="1"/>
</dbReference>
<evidence type="ECO:0000256" key="6">
    <source>
        <dbReference type="ARBA" id="ARBA00047941"/>
    </source>
</evidence>
<evidence type="ECO:0000256" key="5">
    <source>
        <dbReference type="ARBA" id="ARBA00034545"/>
    </source>
</evidence>
<dbReference type="Proteomes" id="UP001305647">
    <property type="component" value="Unassembled WGS sequence"/>
</dbReference>
<evidence type="ECO:0000313" key="11">
    <source>
        <dbReference type="Proteomes" id="UP001305647"/>
    </source>
</evidence>
<comment type="catalytic activity">
    <reaction evidence="8">
        <text>arsenic triglutathione + 3 [thioredoxin]-dithiol + 3 S-adenosyl-L-methionine = trimethylarsine + 3 [thioredoxin]-disulfide + 3 glutathione + 3 S-adenosyl-L-homocysteine + 3 H(+)</text>
        <dbReference type="Rhea" id="RHEA:69432"/>
        <dbReference type="Rhea" id="RHEA-COMP:10698"/>
        <dbReference type="Rhea" id="RHEA-COMP:10700"/>
        <dbReference type="ChEBI" id="CHEBI:15378"/>
        <dbReference type="ChEBI" id="CHEBI:27130"/>
        <dbReference type="ChEBI" id="CHEBI:29950"/>
        <dbReference type="ChEBI" id="CHEBI:50058"/>
        <dbReference type="ChEBI" id="CHEBI:57856"/>
        <dbReference type="ChEBI" id="CHEBI:57925"/>
        <dbReference type="ChEBI" id="CHEBI:59789"/>
        <dbReference type="ChEBI" id="CHEBI:183640"/>
        <dbReference type="EC" id="2.1.1.137"/>
    </reaction>
</comment>
<reference evidence="10" key="2">
    <citation type="submission" date="2023-05" db="EMBL/GenBank/DDBJ databases">
        <authorList>
            <consortium name="Lawrence Berkeley National Laboratory"/>
            <person name="Steindorff A."/>
            <person name="Hensen N."/>
            <person name="Bonometti L."/>
            <person name="Westerberg I."/>
            <person name="Brannstrom I.O."/>
            <person name="Guillou S."/>
            <person name="Cros-Aarteil S."/>
            <person name="Calhoun S."/>
            <person name="Haridas S."/>
            <person name="Kuo A."/>
            <person name="Mondo S."/>
            <person name="Pangilinan J."/>
            <person name="Riley R."/>
            <person name="Labutti K."/>
            <person name="Andreopoulos B."/>
            <person name="Lipzen A."/>
            <person name="Chen C."/>
            <person name="Yanf M."/>
            <person name="Daum C."/>
            <person name="Ng V."/>
            <person name="Clum A."/>
            <person name="Ohm R."/>
            <person name="Martin F."/>
            <person name="Silar P."/>
            <person name="Natvig D."/>
            <person name="Lalanne C."/>
            <person name="Gautier V."/>
            <person name="Ament-Velasquez S.L."/>
            <person name="Kruys A."/>
            <person name="Hutchinson M.I."/>
            <person name="Powell A.J."/>
            <person name="Barry K."/>
            <person name="Miller A.N."/>
            <person name="Grigoriev I.V."/>
            <person name="Debuchy R."/>
            <person name="Gladieux P."/>
            <person name="Thoren M.H."/>
            <person name="Johannesson H."/>
        </authorList>
    </citation>
    <scope>NUCLEOTIDE SEQUENCE</scope>
    <source>
        <strain evidence="10">CBS 757.83</strain>
    </source>
</reference>
<keyword evidence="11" id="KW-1185">Reference proteome</keyword>
<evidence type="ECO:0000256" key="2">
    <source>
        <dbReference type="ARBA" id="ARBA00022691"/>
    </source>
</evidence>
<dbReference type="AlphaFoldDB" id="A0AAN6PT93"/>
<dbReference type="InterPro" id="IPR029063">
    <property type="entry name" value="SAM-dependent_MTases_sf"/>
</dbReference>
<accession>A0AAN6PT93</accession>
<evidence type="ECO:0000256" key="7">
    <source>
        <dbReference type="ARBA" id="ARBA00047943"/>
    </source>
</evidence>
<dbReference type="PANTHER" id="PTHR43675:SF8">
    <property type="entry name" value="ARSENITE METHYLTRANSFERASE"/>
    <property type="match status" value="1"/>
</dbReference>
<evidence type="ECO:0000256" key="1">
    <source>
        <dbReference type="ARBA" id="ARBA00022679"/>
    </source>
</evidence>
<feature type="domain" description="Methyltransferase" evidence="9">
    <location>
        <begin position="63"/>
        <end position="215"/>
    </location>
</feature>
<dbReference type="PANTHER" id="PTHR43675">
    <property type="entry name" value="ARSENITE METHYLTRANSFERASE"/>
    <property type="match status" value="1"/>
</dbReference>
<evidence type="ECO:0000313" key="10">
    <source>
        <dbReference type="EMBL" id="KAK4097353.1"/>
    </source>
</evidence>
<organism evidence="10 11">
    <name type="scientific">Parathielavia hyrcaniae</name>
    <dbReference type="NCBI Taxonomy" id="113614"/>
    <lineage>
        <taxon>Eukaryota</taxon>
        <taxon>Fungi</taxon>
        <taxon>Dikarya</taxon>
        <taxon>Ascomycota</taxon>
        <taxon>Pezizomycotina</taxon>
        <taxon>Sordariomycetes</taxon>
        <taxon>Sordariomycetidae</taxon>
        <taxon>Sordariales</taxon>
        <taxon>Chaetomiaceae</taxon>
        <taxon>Parathielavia</taxon>
    </lineage>
</organism>
<proteinExistence type="inferred from homology"/>